<evidence type="ECO:0000256" key="1">
    <source>
        <dbReference type="ARBA" id="ARBA00009003"/>
    </source>
</evidence>
<accession>K1XB51</accession>
<dbReference type="Proteomes" id="UP000006753">
    <property type="component" value="Unassembled WGS sequence"/>
</dbReference>
<dbReference type="eggNOG" id="ENOG502SEFD">
    <property type="taxonomic scope" value="Eukaryota"/>
</dbReference>
<dbReference type="EMBL" id="JH921434">
    <property type="protein sequence ID" value="EKD17953.1"/>
    <property type="molecule type" value="Genomic_DNA"/>
</dbReference>
<organism evidence="4 5">
    <name type="scientific">Marssonina brunnea f. sp. multigermtubi (strain MB_m1)</name>
    <name type="common">Marssonina leaf spot fungus</name>
    <dbReference type="NCBI Taxonomy" id="1072389"/>
    <lineage>
        <taxon>Eukaryota</taxon>
        <taxon>Fungi</taxon>
        <taxon>Dikarya</taxon>
        <taxon>Ascomycota</taxon>
        <taxon>Pezizomycotina</taxon>
        <taxon>Leotiomycetes</taxon>
        <taxon>Helotiales</taxon>
        <taxon>Drepanopezizaceae</taxon>
        <taxon>Drepanopeziza</taxon>
    </lineage>
</organism>
<dbReference type="SUPFAM" id="SSF53448">
    <property type="entry name" value="Nucleotide-diphospho-sugar transferases"/>
    <property type="match status" value="1"/>
</dbReference>
<feature type="transmembrane region" description="Helical" evidence="3">
    <location>
        <begin position="502"/>
        <end position="521"/>
    </location>
</feature>
<dbReference type="Gene3D" id="3.90.550.20">
    <property type="match status" value="1"/>
</dbReference>
<name>K1XB51_MARBU</name>
<dbReference type="STRING" id="1072389.K1XB51"/>
<keyword evidence="3" id="KW-1133">Transmembrane helix</keyword>
<evidence type="ECO:0000313" key="5">
    <source>
        <dbReference type="Proteomes" id="UP000006753"/>
    </source>
</evidence>
<keyword evidence="3" id="KW-0472">Membrane</keyword>
<comment type="similarity">
    <text evidence="1">Belongs to the glycosyltransferase 32 family.</text>
</comment>
<protein>
    <submittedName>
        <fullName evidence="4">Capsule polysaccharide biosynthesis protein</fullName>
    </submittedName>
</protein>
<proteinExistence type="inferred from homology"/>
<gene>
    <name evidence="4" type="ORF">MBM_03725</name>
</gene>
<dbReference type="InParanoid" id="K1XB51"/>
<evidence type="ECO:0000313" key="4">
    <source>
        <dbReference type="EMBL" id="EKD17953.1"/>
    </source>
</evidence>
<feature type="transmembrane region" description="Helical" evidence="3">
    <location>
        <begin position="588"/>
        <end position="616"/>
    </location>
</feature>
<evidence type="ECO:0000256" key="3">
    <source>
        <dbReference type="SAM" id="Phobius"/>
    </source>
</evidence>
<keyword evidence="3" id="KW-0812">Transmembrane</keyword>
<dbReference type="KEGG" id="mbe:MBM_03725"/>
<dbReference type="OrthoDB" id="6512771at2759"/>
<sequence length="931" mass="105137">MGSQTPAYPIPPGVHAISNELLDLRPDSEIDYEILHPKPITTEKNIFFVWDSSFKHRHPCTQRIKFLDVNDRSNLPQAFSEGTITGTYAVQHTSDLVRWPLLLKYGGVYTDVGFMQIGDLDALWNKTIGDPESGYKILSYNQGPPEIYCLTNTSSEHARITHCLSGKHDGEESSTMLTDYIIQRQVTKLVMGLIDEEGGWNGPKYVREKIYAINCLEAFDLMSLPLPKVGETESAEQVQARNIVEQCLKRSLGFKLAHGMILWVPRETLESLWRKHTIQGAMPLSVLMCIGCVKKRTITNASSSHQNGAGAGADEEGGHELEGRDGLSVRGAEILNEIRIGSYTCVVCTDPIEFGRGQDYALWSCREGCHTVYHFRCIKDWSTASTAHAAEISSIFYINPPHQWKCPCCAATPAAINVATCWCGKRDHDAIAIGSANSCDELCAREGQCTHGHATNCQQKCHPGPCRLRCTIECRQILSARQSNKFRRFCTRVREKDKKPLAWAYAIFLLIYSGLGVFLHFHIRWNTMPWKYPGFERMTESTVLFILGMFLLLPALALLILGTCMVTFEFLISVFSLTLLDNNRPSGASVAGVLLGALFVCPLFLAIFTVPIVTLFEGPPLAWDYQMKDSCNGFNTRIGMDETPGWSLLKDTLSVAEILALSTHFTALSLVPDQESRNFYLAERTDPSGTDASQPFRYYHRLSGSTSRFNTMAIDVDLHYHQWRMLSLSDSDQANQWLAYDSRMLDRSGFPSPPPFRKPSEDLIGAGSFTPTDDTHTTLMIPELELAITHMHQFIYKLKMEPFLRVFNVSGMKPFSRVWNTTDHYNPRAWNKKDRMHENEWTRRPHPREIMRTASFGRGRSTVTACAREVHEWRDMRGPGNLLYDANGTVIETPPPPSGVQMYHMVPFAIISAYRERVKETDLRPIITYKH</sequence>
<feature type="region of interest" description="Disordered" evidence="2">
    <location>
        <begin position="302"/>
        <end position="322"/>
    </location>
</feature>
<dbReference type="AlphaFoldDB" id="K1XB51"/>
<keyword evidence="5" id="KW-1185">Reference proteome</keyword>
<dbReference type="InterPro" id="IPR007577">
    <property type="entry name" value="GlycoTrfase_DXD_sugar-bd_CS"/>
</dbReference>
<dbReference type="Pfam" id="PF04488">
    <property type="entry name" value="Gly_transf_sug"/>
    <property type="match status" value="1"/>
</dbReference>
<dbReference type="GO" id="GO:1901135">
    <property type="term" value="P:carbohydrate derivative metabolic process"/>
    <property type="evidence" value="ECO:0007669"/>
    <property type="project" value="UniProtKB-ARBA"/>
</dbReference>
<feature type="transmembrane region" description="Helical" evidence="3">
    <location>
        <begin position="542"/>
        <end position="568"/>
    </location>
</feature>
<dbReference type="HOGENOM" id="CLU_314244_0_0_1"/>
<dbReference type="InterPro" id="IPR029044">
    <property type="entry name" value="Nucleotide-diphossugar_trans"/>
</dbReference>
<reference evidence="4 5" key="1">
    <citation type="journal article" date="2012" name="BMC Genomics">
        <title>Sequencing the genome of Marssonina brunnea reveals fungus-poplar co-evolution.</title>
        <authorList>
            <person name="Zhu S."/>
            <person name="Cao Y.-Z."/>
            <person name="Jiang C."/>
            <person name="Tan B.-Y."/>
            <person name="Wang Z."/>
            <person name="Feng S."/>
            <person name="Zhang L."/>
            <person name="Su X.-H."/>
            <person name="Brejova B."/>
            <person name="Vinar T."/>
            <person name="Xu M."/>
            <person name="Wang M.-X."/>
            <person name="Zhang S.-G."/>
            <person name="Huang M.-R."/>
            <person name="Wu R."/>
            <person name="Zhou Y."/>
        </authorList>
    </citation>
    <scope>NUCLEOTIDE SEQUENCE [LARGE SCALE GENOMIC DNA]</scope>
    <source>
        <strain evidence="4 5">MB_m1</strain>
    </source>
</reference>
<evidence type="ECO:0000256" key="2">
    <source>
        <dbReference type="SAM" id="MobiDB-lite"/>
    </source>
</evidence>